<proteinExistence type="inferred from homology"/>
<dbReference type="GO" id="GO:0000287">
    <property type="term" value="F:magnesium ion binding"/>
    <property type="evidence" value="ECO:0007669"/>
    <property type="project" value="UniProtKB-UniRule"/>
</dbReference>
<evidence type="ECO:0000256" key="12">
    <source>
        <dbReference type="ARBA" id="ARBA00023304"/>
    </source>
</evidence>
<dbReference type="Proteomes" id="UP000654482">
    <property type="component" value="Unassembled WGS sequence"/>
</dbReference>
<dbReference type="GO" id="GO:0005948">
    <property type="term" value="C:acetolactate synthase complex"/>
    <property type="evidence" value="ECO:0007669"/>
    <property type="project" value="TreeGrafter"/>
</dbReference>
<keyword evidence="9" id="KW-0274">FAD</keyword>
<evidence type="ECO:0000256" key="4">
    <source>
        <dbReference type="ARBA" id="ARBA00013145"/>
    </source>
</evidence>
<evidence type="ECO:0000256" key="2">
    <source>
        <dbReference type="ARBA" id="ARBA00005025"/>
    </source>
</evidence>
<dbReference type="NCBIfam" id="NF005651">
    <property type="entry name" value="PRK07418.1"/>
    <property type="match status" value="1"/>
</dbReference>
<keyword evidence="10 14" id="KW-0460">Magnesium</keyword>
<evidence type="ECO:0000256" key="9">
    <source>
        <dbReference type="ARBA" id="ARBA00022827"/>
    </source>
</evidence>
<dbReference type="InterPro" id="IPR012846">
    <property type="entry name" value="Acetolactate_synth_lsu"/>
</dbReference>
<evidence type="ECO:0000256" key="8">
    <source>
        <dbReference type="ARBA" id="ARBA00022723"/>
    </source>
</evidence>
<dbReference type="PANTHER" id="PTHR18968:SF13">
    <property type="entry name" value="ACETOLACTATE SYNTHASE CATALYTIC SUBUNIT, MITOCHONDRIAL"/>
    <property type="match status" value="1"/>
</dbReference>
<evidence type="ECO:0000259" key="18">
    <source>
        <dbReference type="Pfam" id="PF13240"/>
    </source>
</evidence>
<evidence type="ECO:0000259" key="17">
    <source>
        <dbReference type="Pfam" id="PF02776"/>
    </source>
</evidence>
<dbReference type="InterPro" id="IPR045229">
    <property type="entry name" value="TPP_enz"/>
</dbReference>
<comment type="pathway">
    <text evidence="1 14">Amino-acid biosynthesis; L-isoleucine biosynthesis; L-isoleucine from 2-oxobutanoate: step 1/4.</text>
</comment>
<evidence type="ECO:0000313" key="20">
    <source>
        <dbReference type="Proteomes" id="UP000654482"/>
    </source>
</evidence>
<evidence type="ECO:0000259" key="15">
    <source>
        <dbReference type="Pfam" id="PF00205"/>
    </source>
</evidence>
<evidence type="ECO:0000256" key="13">
    <source>
        <dbReference type="ARBA" id="ARBA00048670"/>
    </source>
</evidence>
<keyword evidence="6" id="KW-0285">Flavoprotein</keyword>
<comment type="catalytic activity">
    <reaction evidence="13 14">
        <text>2 pyruvate + H(+) = (2S)-2-acetolactate + CO2</text>
        <dbReference type="Rhea" id="RHEA:25249"/>
        <dbReference type="ChEBI" id="CHEBI:15361"/>
        <dbReference type="ChEBI" id="CHEBI:15378"/>
        <dbReference type="ChEBI" id="CHEBI:16526"/>
        <dbReference type="ChEBI" id="CHEBI:58476"/>
        <dbReference type="EC" id="2.2.1.6"/>
    </reaction>
</comment>
<comment type="similarity">
    <text evidence="3 14">Belongs to the TPP enzyme family.</text>
</comment>
<dbReference type="InterPro" id="IPR029061">
    <property type="entry name" value="THDP-binding"/>
</dbReference>
<feature type="domain" description="Thiamine pyrophosphate enzyme TPP-binding" evidence="16">
    <location>
        <begin position="411"/>
        <end position="559"/>
    </location>
</feature>
<dbReference type="GO" id="GO:0030976">
    <property type="term" value="F:thiamine pyrophosphate binding"/>
    <property type="evidence" value="ECO:0007669"/>
    <property type="project" value="UniProtKB-UniRule"/>
</dbReference>
<accession>A0A8J7IT30</accession>
<dbReference type="FunFam" id="3.40.50.970:FF:000016">
    <property type="entry name" value="Acetolactate synthase"/>
    <property type="match status" value="1"/>
</dbReference>
<dbReference type="InterPro" id="IPR012000">
    <property type="entry name" value="Thiamin_PyroP_enz_cen_dom"/>
</dbReference>
<dbReference type="PANTHER" id="PTHR18968">
    <property type="entry name" value="THIAMINE PYROPHOSPHATE ENZYMES"/>
    <property type="match status" value="1"/>
</dbReference>
<evidence type="ECO:0000256" key="5">
    <source>
        <dbReference type="ARBA" id="ARBA00022605"/>
    </source>
</evidence>
<comment type="cofactor">
    <cofactor evidence="14">
        <name>thiamine diphosphate</name>
        <dbReference type="ChEBI" id="CHEBI:58937"/>
    </cofactor>
    <text evidence="14">Binds 1 thiamine pyrophosphate per subunit.</text>
</comment>
<dbReference type="PROSITE" id="PS00187">
    <property type="entry name" value="TPP_ENZYMES"/>
    <property type="match status" value="1"/>
</dbReference>
<dbReference type="InterPro" id="IPR011766">
    <property type="entry name" value="TPP_enzyme_TPP-bd"/>
</dbReference>
<dbReference type="GO" id="GO:0009099">
    <property type="term" value="P:L-valine biosynthetic process"/>
    <property type="evidence" value="ECO:0007669"/>
    <property type="project" value="UniProtKB-UniPathway"/>
</dbReference>
<feature type="domain" description="Thiamine pyrophosphate enzyme central" evidence="15">
    <location>
        <begin position="214"/>
        <end position="348"/>
    </location>
</feature>
<keyword evidence="5 14" id="KW-0028">Amino-acid biosynthesis</keyword>
<dbReference type="UniPathway" id="UPA00049">
    <property type="reaction ID" value="UER00059"/>
</dbReference>
<evidence type="ECO:0000256" key="1">
    <source>
        <dbReference type="ARBA" id="ARBA00004974"/>
    </source>
</evidence>
<dbReference type="GO" id="GO:0009097">
    <property type="term" value="P:isoleucine biosynthetic process"/>
    <property type="evidence" value="ECO:0007669"/>
    <property type="project" value="UniProtKB-UniPathway"/>
</dbReference>
<dbReference type="NCBIfam" id="TIGR00118">
    <property type="entry name" value="acolac_lg"/>
    <property type="match status" value="1"/>
</dbReference>
<evidence type="ECO:0000256" key="7">
    <source>
        <dbReference type="ARBA" id="ARBA00022679"/>
    </source>
</evidence>
<evidence type="ECO:0000256" key="6">
    <source>
        <dbReference type="ARBA" id="ARBA00022630"/>
    </source>
</evidence>
<dbReference type="Pfam" id="PF13240">
    <property type="entry name" value="Zn_Ribbon_1"/>
    <property type="match status" value="1"/>
</dbReference>
<dbReference type="InterPro" id="IPR012001">
    <property type="entry name" value="Thiamin_PyroP_enz_TPP-bd_dom"/>
</dbReference>
<keyword evidence="7 14" id="KW-0808">Transferase</keyword>
<keyword evidence="11 14" id="KW-0786">Thiamine pyrophosphate</keyword>
<dbReference type="Gene3D" id="3.40.50.1220">
    <property type="entry name" value="TPP-binding domain"/>
    <property type="match status" value="1"/>
</dbReference>
<dbReference type="GO" id="GO:0003984">
    <property type="term" value="F:acetolactate synthase activity"/>
    <property type="evidence" value="ECO:0007669"/>
    <property type="project" value="UniProtKB-EC"/>
</dbReference>
<dbReference type="InterPro" id="IPR000399">
    <property type="entry name" value="TPP-bd_CS"/>
</dbReference>
<sequence length="619" mass="67270">MVSSSISPKTPSVTTSSRRTGGFALIDSLKRHGVKHIFGYPGGAILPIYDELYRAEAEGGIQHILVRHEQGASHAADGYARATGKVGVCFATSGPGATNLVTGIATAHLDSIPMVVVTGQVTRAAIGTDAFQETDIFGITLPLVKHSYVVRRPEDMARIVAEAFHLASTGRPGPVLIDVPKDVGLLECDYIPVEPGNVQLPGYRPTIKGNPRQINAALHLLRESRQPLLYVGGGAIASGAHAQVQQLAEHFKIPVTTTLMGLGAFDEKHPLSVSMLGMHGTAYANFAVSECDLLIAVGARFDDRVTGKLDEFASRAKIIHIDIDPAEVGKNRAPDVPIVGDVRYVLEQMLQRISEAQIPRNTTETREWLERIERWREEYPLTIPCHGDTISPQEAIAEIGRQAPNAYYTTDVGQHQMWAAQFIQYGPRRWISSGGLGTMGYGMPAAMGVQMALPDEQVVCISGDASFQMNLQELATLAQYNLKVKTAIINNGWQGMVRQWQQAFFGERYSSSNMQTGMPDFVLLAKAFGVKGIVVRDRAELKDAIAEMLAHDGPVLLDIHVTKDENCYPMIAPGKSNAQMLGLPQRSQLDQAIELIYCSNCGAKNPTTNSFCPECGTKL</sequence>
<comment type="cofactor">
    <cofactor evidence="14">
        <name>Mg(2+)</name>
        <dbReference type="ChEBI" id="CHEBI:18420"/>
    </cofactor>
    <text evidence="14">Binds 1 Mg(2+) ion per subunit.</text>
</comment>
<gene>
    <name evidence="19" type="primary">ilvB</name>
    <name evidence="19" type="ORF">IQ249_06805</name>
</gene>
<dbReference type="FunFam" id="3.40.50.970:FF:000007">
    <property type="entry name" value="Acetolactate synthase"/>
    <property type="match status" value="1"/>
</dbReference>
<dbReference type="EMBL" id="JADEWZ010000008">
    <property type="protein sequence ID" value="MBE9115603.1"/>
    <property type="molecule type" value="Genomic_DNA"/>
</dbReference>
<dbReference type="Pfam" id="PF02776">
    <property type="entry name" value="TPP_enzyme_N"/>
    <property type="match status" value="1"/>
</dbReference>
<evidence type="ECO:0000259" key="16">
    <source>
        <dbReference type="Pfam" id="PF02775"/>
    </source>
</evidence>
<dbReference type="EC" id="2.2.1.6" evidence="4 14"/>
<protein>
    <recommendedName>
        <fullName evidence="4 14">Acetolactate synthase</fullName>
        <ecNumber evidence="4 14">2.2.1.6</ecNumber>
    </recommendedName>
</protein>
<evidence type="ECO:0000256" key="11">
    <source>
        <dbReference type="ARBA" id="ARBA00023052"/>
    </source>
</evidence>
<organism evidence="19 20">
    <name type="scientific">Lusitaniella coriacea LEGE 07157</name>
    <dbReference type="NCBI Taxonomy" id="945747"/>
    <lineage>
        <taxon>Bacteria</taxon>
        <taxon>Bacillati</taxon>
        <taxon>Cyanobacteriota</taxon>
        <taxon>Cyanophyceae</taxon>
        <taxon>Spirulinales</taxon>
        <taxon>Lusitaniellaceae</taxon>
        <taxon>Lusitaniella</taxon>
    </lineage>
</organism>
<dbReference type="Gene3D" id="3.40.50.970">
    <property type="match status" value="2"/>
</dbReference>
<comment type="pathway">
    <text evidence="2 14">Amino-acid biosynthesis; L-valine biosynthesis; L-valine from pyruvate: step 1/4.</text>
</comment>
<dbReference type="Pfam" id="PF00205">
    <property type="entry name" value="TPP_enzyme_M"/>
    <property type="match status" value="1"/>
</dbReference>
<evidence type="ECO:0000313" key="19">
    <source>
        <dbReference type="EMBL" id="MBE9115603.1"/>
    </source>
</evidence>
<keyword evidence="12 14" id="KW-0100">Branched-chain amino acid biosynthesis</keyword>
<dbReference type="SUPFAM" id="SSF52467">
    <property type="entry name" value="DHS-like NAD/FAD-binding domain"/>
    <property type="match status" value="1"/>
</dbReference>
<evidence type="ECO:0000256" key="3">
    <source>
        <dbReference type="ARBA" id="ARBA00007812"/>
    </source>
</evidence>
<reference evidence="19" key="1">
    <citation type="submission" date="2020-10" db="EMBL/GenBank/DDBJ databases">
        <authorList>
            <person name="Castelo-Branco R."/>
            <person name="Eusebio N."/>
            <person name="Adriana R."/>
            <person name="Vieira A."/>
            <person name="Brugerolle De Fraissinette N."/>
            <person name="Rezende De Castro R."/>
            <person name="Schneider M.P."/>
            <person name="Vasconcelos V."/>
            <person name="Leao P.N."/>
        </authorList>
    </citation>
    <scope>NUCLEOTIDE SEQUENCE</scope>
    <source>
        <strain evidence="19">LEGE 07157</strain>
    </source>
</reference>
<dbReference type="SUPFAM" id="SSF52518">
    <property type="entry name" value="Thiamin diphosphate-binding fold (THDP-binding)"/>
    <property type="match status" value="2"/>
</dbReference>
<name>A0A8J7IT30_9CYAN</name>
<evidence type="ECO:0000256" key="10">
    <source>
        <dbReference type="ARBA" id="ARBA00022842"/>
    </source>
</evidence>
<dbReference type="Pfam" id="PF02775">
    <property type="entry name" value="TPP_enzyme_C"/>
    <property type="match status" value="1"/>
</dbReference>
<feature type="domain" description="Zinc-ribbon" evidence="18">
    <location>
        <begin position="597"/>
        <end position="619"/>
    </location>
</feature>
<dbReference type="InterPro" id="IPR029035">
    <property type="entry name" value="DHS-like_NAD/FAD-binding_dom"/>
</dbReference>
<dbReference type="InterPro" id="IPR026870">
    <property type="entry name" value="Zinc_ribbon_dom"/>
</dbReference>
<evidence type="ECO:0000256" key="14">
    <source>
        <dbReference type="RuleBase" id="RU003591"/>
    </source>
</evidence>
<dbReference type="GO" id="GO:0050660">
    <property type="term" value="F:flavin adenine dinucleotide binding"/>
    <property type="evidence" value="ECO:0007669"/>
    <property type="project" value="InterPro"/>
</dbReference>
<keyword evidence="20" id="KW-1185">Reference proteome</keyword>
<dbReference type="RefSeq" id="WP_194028699.1">
    <property type="nucleotide sequence ID" value="NZ_JADEWZ010000008.1"/>
</dbReference>
<dbReference type="InterPro" id="IPR039368">
    <property type="entry name" value="AHAS_TPP"/>
</dbReference>
<feature type="domain" description="Thiamine pyrophosphate enzyme N-terminal TPP-binding" evidence="17">
    <location>
        <begin position="20"/>
        <end position="137"/>
    </location>
</feature>
<dbReference type="CDD" id="cd07035">
    <property type="entry name" value="TPP_PYR_POX_like"/>
    <property type="match status" value="1"/>
</dbReference>
<dbReference type="FunFam" id="3.40.50.1220:FF:000008">
    <property type="entry name" value="Acetolactate synthase"/>
    <property type="match status" value="1"/>
</dbReference>
<dbReference type="CDD" id="cd02015">
    <property type="entry name" value="TPP_AHAS"/>
    <property type="match status" value="1"/>
</dbReference>
<comment type="caution">
    <text evidence="19">The sequence shown here is derived from an EMBL/GenBank/DDBJ whole genome shotgun (WGS) entry which is preliminary data.</text>
</comment>
<dbReference type="AlphaFoldDB" id="A0A8J7IT30"/>
<dbReference type="UniPathway" id="UPA00047">
    <property type="reaction ID" value="UER00055"/>
</dbReference>
<keyword evidence="8 14" id="KW-0479">Metal-binding</keyword>